<evidence type="ECO:0000256" key="2">
    <source>
        <dbReference type="ARBA" id="ARBA00004429"/>
    </source>
</evidence>
<dbReference type="Pfam" id="PF00072">
    <property type="entry name" value="Response_reg"/>
    <property type="match status" value="1"/>
</dbReference>
<dbReference type="InterPro" id="IPR005467">
    <property type="entry name" value="His_kinase_dom"/>
</dbReference>
<dbReference type="InterPro" id="IPR008207">
    <property type="entry name" value="Sig_transdc_His_kin_Hpt_dom"/>
</dbReference>
<dbReference type="PROSITE" id="PS50112">
    <property type="entry name" value="PAS"/>
    <property type="match status" value="1"/>
</dbReference>
<dbReference type="SMART" id="SM00388">
    <property type="entry name" value="HisKA"/>
    <property type="match status" value="1"/>
</dbReference>
<dbReference type="Gene3D" id="3.30.565.10">
    <property type="entry name" value="Histidine kinase-like ATPase, C-terminal domain"/>
    <property type="match status" value="1"/>
</dbReference>
<dbReference type="SMART" id="SM00091">
    <property type="entry name" value="PAS"/>
    <property type="match status" value="1"/>
</dbReference>
<feature type="modified residue" description="Phosphohistidine" evidence="14">
    <location>
        <position position="812"/>
    </location>
</feature>
<dbReference type="PROSITE" id="PS50894">
    <property type="entry name" value="HPT"/>
    <property type="match status" value="1"/>
</dbReference>
<keyword evidence="10 21" id="KW-0067">ATP-binding</keyword>
<dbReference type="InterPro" id="IPR036097">
    <property type="entry name" value="HisK_dim/P_sf"/>
</dbReference>
<keyword evidence="9" id="KW-0418">Kinase</keyword>
<feature type="domain" description="Histidine kinase" evidence="17">
    <location>
        <begin position="377"/>
        <end position="597"/>
    </location>
</feature>
<dbReference type="PROSITE" id="PS50109">
    <property type="entry name" value="HIS_KIN"/>
    <property type="match status" value="1"/>
</dbReference>
<evidence type="ECO:0000256" key="4">
    <source>
        <dbReference type="ARBA" id="ARBA00022475"/>
    </source>
</evidence>
<evidence type="ECO:0000256" key="15">
    <source>
        <dbReference type="PROSITE-ProRule" id="PRU00169"/>
    </source>
</evidence>
<dbReference type="Gene3D" id="1.10.287.130">
    <property type="match status" value="1"/>
</dbReference>
<evidence type="ECO:0000256" key="3">
    <source>
        <dbReference type="ARBA" id="ARBA00012438"/>
    </source>
</evidence>
<reference evidence="22" key="1">
    <citation type="journal article" date="2019" name="Int. J. Syst. Evol. Microbiol.">
        <title>The Global Catalogue of Microorganisms (GCM) 10K type strain sequencing project: providing services to taxonomists for standard genome sequencing and annotation.</title>
        <authorList>
            <consortium name="The Broad Institute Genomics Platform"/>
            <consortium name="The Broad Institute Genome Sequencing Center for Infectious Disease"/>
            <person name="Wu L."/>
            <person name="Ma J."/>
        </authorList>
    </citation>
    <scope>NUCLEOTIDE SEQUENCE [LARGE SCALE GENOMIC DNA]</scope>
    <source>
        <strain evidence="22">CCUG 55328</strain>
    </source>
</reference>
<dbReference type="PRINTS" id="PR00344">
    <property type="entry name" value="BCTRLSENSOR"/>
</dbReference>
<evidence type="ECO:0000256" key="6">
    <source>
        <dbReference type="ARBA" id="ARBA00022553"/>
    </source>
</evidence>
<dbReference type="PANTHER" id="PTHR43047:SF64">
    <property type="entry name" value="HISTIDINE KINASE CONTAINING CHEY-HOMOLOGOUS RECEIVER DOMAIN AND PAS DOMAIN-RELATED"/>
    <property type="match status" value="1"/>
</dbReference>
<keyword evidence="6 15" id="KW-0597">Phosphoprotein</keyword>
<comment type="caution">
    <text evidence="21">The sequence shown here is derived from an EMBL/GenBank/DDBJ whole genome shotgun (WGS) entry which is preliminary data.</text>
</comment>
<dbReference type="InterPro" id="IPR036890">
    <property type="entry name" value="HATPase_C_sf"/>
</dbReference>
<evidence type="ECO:0000256" key="7">
    <source>
        <dbReference type="ARBA" id="ARBA00022679"/>
    </source>
</evidence>
<accession>A0ABW3TE30</accession>
<dbReference type="SUPFAM" id="SSF55874">
    <property type="entry name" value="ATPase domain of HSP90 chaperone/DNA topoisomerase II/histidine kinase"/>
    <property type="match status" value="1"/>
</dbReference>
<keyword evidence="13 16" id="KW-0472">Membrane</keyword>
<dbReference type="InterPro" id="IPR011006">
    <property type="entry name" value="CheY-like_superfamily"/>
</dbReference>
<dbReference type="EMBL" id="JBHTKR010000003">
    <property type="protein sequence ID" value="MFD1194947.1"/>
    <property type="molecule type" value="Genomic_DNA"/>
</dbReference>
<dbReference type="PANTHER" id="PTHR43047">
    <property type="entry name" value="TWO-COMPONENT HISTIDINE PROTEIN KINASE"/>
    <property type="match status" value="1"/>
</dbReference>
<evidence type="ECO:0000259" key="20">
    <source>
        <dbReference type="PROSITE" id="PS50894"/>
    </source>
</evidence>
<comment type="catalytic activity">
    <reaction evidence="1">
        <text>ATP + protein L-histidine = ADP + protein N-phospho-L-histidine.</text>
        <dbReference type="EC" id="2.7.13.3"/>
    </reaction>
</comment>
<dbReference type="Pfam" id="PF02518">
    <property type="entry name" value="HATPase_c"/>
    <property type="match status" value="1"/>
</dbReference>
<dbReference type="Pfam" id="PF13426">
    <property type="entry name" value="PAS_9"/>
    <property type="match status" value="1"/>
</dbReference>
<keyword evidence="4" id="KW-1003">Cell membrane</keyword>
<dbReference type="InterPro" id="IPR003661">
    <property type="entry name" value="HisK_dim/P_dom"/>
</dbReference>
<keyword evidence="7" id="KW-0808">Transferase</keyword>
<comment type="subcellular location">
    <subcellularLocation>
        <location evidence="2">Cell inner membrane</location>
        <topology evidence="2">Multi-pass membrane protein</topology>
    </subcellularLocation>
</comment>
<evidence type="ECO:0000313" key="21">
    <source>
        <dbReference type="EMBL" id="MFD1194947.1"/>
    </source>
</evidence>
<dbReference type="CDD" id="cd17546">
    <property type="entry name" value="REC_hyHK_CKI1_RcsC-like"/>
    <property type="match status" value="1"/>
</dbReference>
<keyword evidence="5" id="KW-0997">Cell inner membrane</keyword>
<keyword evidence="8 16" id="KW-0812">Transmembrane</keyword>
<evidence type="ECO:0000256" key="12">
    <source>
        <dbReference type="ARBA" id="ARBA00023012"/>
    </source>
</evidence>
<name>A0ABW3TE30_9RHOB</name>
<keyword evidence="12" id="KW-0902">Two-component regulatory system</keyword>
<evidence type="ECO:0000259" key="17">
    <source>
        <dbReference type="PROSITE" id="PS50109"/>
    </source>
</evidence>
<evidence type="ECO:0000256" key="16">
    <source>
        <dbReference type="SAM" id="Phobius"/>
    </source>
</evidence>
<feature type="transmembrane region" description="Helical" evidence="16">
    <location>
        <begin position="196"/>
        <end position="218"/>
    </location>
</feature>
<feature type="domain" description="PAS" evidence="19">
    <location>
        <begin position="231"/>
        <end position="288"/>
    </location>
</feature>
<dbReference type="Gene3D" id="3.30.450.20">
    <property type="entry name" value="PAS domain"/>
    <property type="match status" value="1"/>
</dbReference>
<evidence type="ECO:0000256" key="1">
    <source>
        <dbReference type="ARBA" id="ARBA00000085"/>
    </source>
</evidence>
<evidence type="ECO:0000313" key="22">
    <source>
        <dbReference type="Proteomes" id="UP001597151"/>
    </source>
</evidence>
<dbReference type="Pfam" id="PF00512">
    <property type="entry name" value="HisKA"/>
    <property type="match status" value="1"/>
</dbReference>
<dbReference type="Proteomes" id="UP001597151">
    <property type="component" value="Unassembled WGS sequence"/>
</dbReference>
<evidence type="ECO:0000256" key="9">
    <source>
        <dbReference type="ARBA" id="ARBA00022777"/>
    </source>
</evidence>
<evidence type="ECO:0000256" key="10">
    <source>
        <dbReference type="ARBA" id="ARBA00022840"/>
    </source>
</evidence>
<dbReference type="SMART" id="SM00387">
    <property type="entry name" value="HATPase_c"/>
    <property type="match status" value="1"/>
</dbReference>
<dbReference type="InterPro" id="IPR035965">
    <property type="entry name" value="PAS-like_dom_sf"/>
</dbReference>
<dbReference type="SUPFAM" id="SSF52172">
    <property type="entry name" value="CheY-like"/>
    <property type="match status" value="1"/>
</dbReference>
<evidence type="ECO:0000256" key="11">
    <source>
        <dbReference type="ARBA" id="ARBA00022989"/>
    </source>
</evidence>
<dbReference type="SUPFAM" id="SSF47226">
    <property type="entry name" value="Histidine-containing phosphotransfer domain, HPT domain"/>
    <property type="match status" value="1"/>
</dbReference>
<organism evidence="21 22">
    <name type="scientific">Seohaeicola saemankumensis</name>
    <dbReference type="NCBI Taxonomy" id="481181"/>
    <lineage>
        <taxon>Bacteria</taxon>
        <taxon>Pseudomonadati</taxon>
        <taxon>Pseudomonadota</taxon>
        <taxon>Alphaproteobacteria</taxon>
        <taxon>Rhodobacterales</taxon>
        <taxon>Roseobacteraceae</taxon>
        <taxon>Seohaeicola</taxon>
    </lineage>
</organism>
<evidence type="ECO:0000256" key="8">
    <source>
        <dbReference type="ARBA" id="ARBA00022692"/>
    </source>
</evidence>
<proteinExistence type="predicted"/>
<keyword evidence="22" id="KW-1185">Reference proteome</keyword>
<keyword evidence="10 21" id="KW-0547">Nucleotide-binding</keyword>
<dbReference type="EC" id="2.7.13.3" evidence="3"/>
<dbReference type="SMART" id="SM00448">
    <property type="entry name" value="REC"/>
    <property type="match status" value="1"/>
</dbReference>
<dbReference type="InterPro" id="IPR000014">
    <property type="entry name" value="PAS"/>
</dbReference>
<dbReference type="InterPro" id="IPR003594">
    <property type="entry name" value="HATPase_dom"/>
</dbReference>
<dbReference type="InterPro" id="IPR001789">
    <property type="entry name" value="Sig_transdc_resp-reg_receiver"/>
</dbReference>
<evidence type="ECO:0000256" key="13">
    <source>
        <dbReference type="ARBA" id="ARBA00023136"/>
    </source>
</evidence>
<dbReference type="Pfam" id="PF01627">
    <property type="entry name" value="Hpt"/>
    <property type="match status" value="1"/>
</dbReference>
<dbReference type="Gene3D" id="1.20.120.160">
    <property type="entry name" value="HPT domain"/>
    <property type="match status" value="1"/>
</dbReference>
<dbReference type="SUPFAM" id="SSF55785">
    <property type="entry name" value="PYP-like sensor domain (PAS domain)"/>
    <property type="match status" value="1"/>
</dbReference>
<dbReference type="RefSeq" id="WP_380791104.1">
    <property type="nucleotide sequence ID" value="NZ_JBHTKR010000003.1"/>
</dbReference>
<protein>
    <recommendedName>
        <fullName evidence="3">histidine kinase</fullName>
        <ecNumber evidence="3">2.7.13.3</ecNumber>
    </recommendedName>
</protein>
<dbReference type="CDD" id="cd00082">
    <property type="entry name" value="HisKA"/>
    <property type="match status" value="1"/>
</dbReference>
<sequence length="872" mass="93719">MFAFIGSRVLGQGNSRRLTAFSLLALLVLSCVAMVYSAQSFRDRIDAVRASQSDNAGWLISQLDVDHKALALAIDRVLLSDIYPDLLTYETAGLSAVNLRFDIFYSRVETVISALRREALSDRLTERLSVLGATRDAMATEIAAITEGDRDRLLRFGESVKDAGPLVRDITTLALQFYVAQSERVRQMEQSLLRQFWIQSLVLLVLMIVSAWLALSLWRELEDRTVRMQRALDTVSKVFDVSLGAIVITDMKGTIQLANPAASSVFGVPQDQLVGRQLDEVMVVEGLHDPQGRIAGTSVGQRLMAGAGPMRMDAKRMDGTPFKAEVSVVGDADLHGRPIIIGFIRDISEMVAAEDRLLEARDEAQRHAAAKAMFLATMSHEMRTPLHGVIASLDLIEDSSLDDEARALLQTARDCSDRALQQVNDVLEITRLGESQLGEVPFKPADVAADILRELRPMAVARGIALDLDIRGQGSDQVCRGLANAFSRALYNLAGNAVKFTDHGRVAISLTFQPVAQDTLGLRVEVADTGIGIAPADQSRIFAEFETVDAVARGRETGTGLGLAIVRLAVARMGGVLELQSALGQGSTFSFDITLPSASEGGDTLPTHLQASPTDPKVLADSCPLDVLVVDDNAVNVVLMCKMVQKMGHRAVQASNGLEAVALASAQAFDVILMDVSMPVMEGREATMLIRSGGVSSGAVIIGVTAFSDEERLKDLKANGMDDVLTKPVNTVELADAIGAVWDMRLSDDPIETADEGPFDPELGTALAQLGDMLDRPSALRFMFQALDDLEGMLPIMLDDDIPLEAIADCVHSVTGSTAVVGLARLSALVARAEKASQNADRAELKRLHAEISTLLDATRAGLARAGSALSA</sequence>
<dbReference type="InterPro" id="IPR004358">
    <property type="entry name" value="Sig_transdc_His_kin-like_C"/>
</dbReference>
<dbReference type="NCBIfam" id="TIGR00229">
    <property type="entry name" value="sensory_box"/>
    <property type="match status" value="1"/>
</dbReference>
<dbReference type="Gene3D" id="3.40.50.2300">
    <property type="match status" value="1"/>
</dbReference>
<evidence type="ECO:0000259" key="18">
    <source>
        <dbReference type="PROSITE" id="PS50110"/>
    </source>
</evidence>
<feature type="modified residue" description="4-aspartylphosphate" evidence="15">
    <location>
        <position position="675"/>
    </location>
</feature>
<dbReference type="PROSITE" id="PS50110">
    <property type="entry name" value="RESPONSE_REGULATORY"/>
    <property type="match status" value="1"/>
</dbReference>
<dbReference type="CDD" id="cd16922">
    <property type="entry name" value="HATPase_EvgS-ArcB-TorS-like"/>
    <property type="match status" value="1"/>
</dbReference>
<dbReference type="SUPFAM" id="SSF47384">
    <property type="entry name" value="Homodimeric domain of signal transducing histidine kinase"/>
    <property type="match status" value="1"/>
</dbReference>
<evidence type="ECO:0000256" key="14">
    <source>
        <dbReference type="PROSITE-ProRule" id="PRU00110"/>
    </source>
</evidence>
<dbReference type="InterPro" id="IPR036641">
    <property type="entry name" value="HPT_dom_sf"/>
</dbReference>
<evidence type="ECO:0000259" key="19">
    <source>
        <dbReference type="PROSITE" id="PS50112"/>
    </source>
</evidence>
<keyword evidence="11 16" id="KW-1133">Transmembrane helix</keyword>
<dbReference type="GO" id="GO:0005524">
    <property type="term" value="F:ATP binding"/>
    <property type="evidence" value="ECO:0007669"/>
    <property type="project" value="UniProtKB-KW"/>
</dbReference>
<dbReference type="CDD" id="cd00130">
    <property type="entry name" value="PAS"/>
    <property type="match status" value="1"/>
</dbReference>
<feature type="domain" description="Response regulatory" evidence="18">
    <location>
        <begin position="626"/>
        <end position="742"/>
    </location>
</feature>
<evidence type="ECO:0000256" key="5">
    <source>
        <dbReference type="ARBA" id="ARBA00022519"/>
    </source>
</evidence>
<gene>
    <name evidence="21" type="ORF">ACFQ3C_09715</name>
</gene>
<feature type="domain" description="HPt" evidence="20">
    <location>
        <begin position="771"/>
        <end position="872"/>
    </location>
</feature>